<reference evidence="1 2" key="1">
    <citation type="submission" date="2024-01" db="EMBL/GenBank/DDBJ databases">
        <title>Genome insights into Plantactinospora veratri sp. nov.</title>
        <authorList>
            <person name="Wang L."/>
        </authorList>
    </citation>
    <scope>NUCLEOTIDE SEQUENCE [LARGE SCALE GENOMIC DNA]</scope>
    <source>
        <strain evidence="1 2">NEAU-FHS4</strain>
    </source>
</reference>
<gene>
    <name evidence="1" type="ORF">V1634_26905</name>
</gene>
<evidence type="ECO:0000313" key="1">
    <source>
        <dbReference type="EMBL" id="MEE6310473.1"/>
    </source>
</evidence>
<protein>
    <submittedName>
        <fullName evidence="1">Uncharacterized protein</fullName>
    </submittedName>
</protein>
<name>A0ABU7SKI3_9ACTN</name>
<keyword evidence="2" id="KW-1185">Reference proteome</keyword>
<dbReference type="EMBL" id="JAZGQL010000026">
    <property type="protein sequence ID" value="MEE6310473.1"/>
    <property type="molecule type" value="Genomic_DNA"/>
</dbReference>
<proteinExistence type="predicted"/>
<dbReference type="RefSeq" id="WP_331210690.1">
    <property type="nucleotide sequence ID" value="NZ_JAZGQL010000026.1"/>
</dbReference>
<dbReference type="Proteomes" id="UP001339911">
    <property type="component" value="Unassembled WGS sequence"/>
</dbReference>
<sequence>MTAHPWYPDPQSTPAASFAYACFLDEQPVYTCPWPLGALPTGIAEVQPAAGLTMCDARDLGLGEAFRSGPVAFTADPGALPYWLGREGHAAVQALMDGTAASLPERWRTLLVAAGLAIPSGDPRPWWPAPSIHPIEIRHPDSSAVLRNLVHPFHLGVLRLHVRRLLRMGKMRDGDGQSPLRWVKHAEPVAAWVHRHLAGRVSEAAGEPLKPSYVYTATYHDRAELPIHVDREQCRYTVSLCVDCLPELPGEIPWPLLLQPPGARIQVYQKLGDGLLFGGQNIAHGRPRMPAGLVFTTMLFHFVAADFDGSLT</sequence>
<organism evidence="1 2">
    <name type="scientific">Plantactinospora veratri</name>
    <dbReference type="NCBI Taxonomy" id="1436122"/>
    <lineage>
        <taxon>Bacteria</taxon>
        <taxon>Bacillati</taxon>
        <taxon>Actinomycetota</taxon>
        <taxon>Actinomycetes</taxon>
        <taxon>Micromonosporales</taxon>
        <taxon>Micromonosporaceae</taxon>
        <taxon>Plantactinospora</taxon>
    </lineage>
</organism>
<comment type="caution">
    <text evidence="1">The sequence shown here is derived from an EMBL/GenBank/DDBJ whole genome shotgun (WGS) entry which is preliminary data.</text>
</comment>
<accession>A0ABU7SKI3</accession>
<evidence type="ECO:0000313" key="2">
    <source>
        <dbReference type="Proteomes" id="UP001339911"/>
    </source>
</evidence>